<accession>A0D984</accession>
<reference evidence="2 3" key="1">
    <citation type="journal article" date="2006" name="Nature">
        <title>Global trends of whole-genome duplications revealed by the ciliate Paramecium tetraurelia.</title>
        <authorList>
            <consortium name="Genoscope"/>
            <person name="Aury J.-M."/>
            <person name="Jaillon O."/>
            <person name="Duret L."/>
            <person name="Noel B."/>
            <person name="Jubin C."/>
            <person name="Porcel B.M."/>
            <person name="Segurens B."/>
            <person name="Daubin V."/>
            <person name="Anthouard V."/>
            <person name="Aiach N."/>
            <person name="Arnaiz O."/>
            <person name="Billaut A."/>
            <person name="Beisson J."/>
            <person name="Blanc I."/>
            <person name="Bouhouche K."/>
            <person name="Camara F."/>
            <person name="Duharcourt S."/>
            <person name="Guigo R."/>
            <person name="Gogendeau D."/>
            <person name="Katinka M."/>
            <person name="Keller A.-M."/>
            <person name="Kissmehl R."/>
            <person name="Klotz C."/>
            <person name="Koll F."/>
            <person name="Le Moue A."/>
            <person name="Lepere C."/>
            <person name="Malinsky S."/>
            <person name="Nowacki M."/>
            <person name="Nowak J.K."/>
            <person name="Plattner H."/>
            <person name="Poulain J."/>
            <person name="Ruiz F."/>
            <person name="Serrano V."/>
            <person name="Zagulski M."/>
            <person name="Dessen P."/>
            <person name="Betermier M."/>
            <person name="Weissenbach J."/>
            <person name="Scarpelli C."/>
            <person name="Schachter V."/>
            <person name="Sperling L."/>
            <person name="Meyer E."/>
            <person name="Cohen J."/>
            <person name="Wincker P."/>
        </authorList>
    </citation>
    <scope>NUCLEOTIDE SEQUENCE [LARGE SCALE GENOMIC DNA]</scope>
    <source>
        <strain evidence="2 3">Stock d4-2</strain>
    </source>
</reference>
<dbReference type="GeneID" id="5032782"/>
<evidence type="ECO:0000313" key="3">
    <source>
        <dbReference type="Proteomes" id="UP000000600"/>
    </source>
</evidence>
<dbReference type="AlphaFoldDB" id="A0D984"/>
<dbReference type="Proteomes" id="UP000000600">
    <property type="component" value="Unassembled WGS sequence"/>
</dbReference>
<keyword evidence="1" id="KW-1133">Transmembrane helix</keyword>
<gene>
    <name evidence="2" type="ORF">GSPATT00039342001</name>
</gene>
<dbReference type="KEGG" id="ptm:GSPATT00039342001"/>
<keyword evidence="1" id="KW-0812">Transmembrane</keyword>
<dbReference type="RefSeq" id="XP_001446998.1">
    <property type="nucleotide sequence ID" value="XM_001446961.1"/>
</dbReference>
<keyword evidence="3" id="KW-1185">Reference proteome</keyword>
<keyword evidence="1" id="KW-0472">Membrane</keyword>
<organism evidence="2 3">
    <name type="scientific">Paramecium tetraurelia</name>
    <dbReference type="NCBI Taxonomy" id="5888"/>
    <lineage>
        <taxon>Eukaryota</taxon>
        <taxon>Sar</taxon>
        <taxon>Alveolata</taxon>
        <taxon>Ciliophora</taxon>
        <taxon>Intramacronucleata</taxon>
        <taxon>Oligohymenophorea</taxon>
        <taxon>Peniculida</taxon>
        <taxon>Parameciidae</taxon>
        <taxon>Paramecium</taxon>
    </lineage>
</organism>
<sequence>MSYQYILIRQMCNFVFILRESKYHLVEYSFLKFTTTNIGQDKKILPLHIRFSPTLFYVNLLKVNSFWICFVLFETLFDLIGTQYSNFYKQRYR</sequence>
<feature type="transmembrane region" description="Helical" evidence="1">
    <location>
        <begin position="65"/>
        <end position="84"/>
    </location>
</feature>
<dbReference type="HOGENOM" id="CLU_2404275_0_0_1"/>
<evidence type="ECO:0000256" key="1">
    <source>
        <dbReference type="SAM" id="Phobius"/>
    </source>
</evidence>
<name>A0D984_PARTE</name>
<dbReference type="EMBL" id="CT868338">
    <property type="protein sequence ID" value="CAK79601.1"/>
    <property type="molecule type" value="Genomic_DNA"/>
</dbReference>
<protein>
    <submittedName>
        <fullName evidence="2">Uncharacterized protein</fullName>
    </submittedName>
</protein>
<dbReference type="InParanoid" id="A0D984"/>
<proteinExistence type="predicted"/>
<evidence type="ECO:0000313" key="2">
    <source>
        <dbReference type="EMBL" id="CAK79601.1"/>
    </source>
</evidence>